<protein>
    <recommendedName>
        <fullName evidence="16">Voltage-dependent T-type calcium channel subunit alpha</fullName>
    </recommendedName>
</protein>
<evidence type="ECO:0000256" key="17">
    <source>
        <dbReference type="SAM" id="Coils"/>
    </source>
</evidence>
<feature type="region of interest" description="Disordered" evidence="18">
    <location>
        <begin position="990"/>
        <end position="1012"/>
    </location>
</feature>
<dbReference type="Gene3D" id="1.10.287.70">
    <property type="match status" value="4"/>
</dbReference>
<keyword evidence="15" id="KW-0479">Metal-binding</keyword>
<dbReference type="InterPro" id="IPR002077">
    <property type="entry name" value="VDCCAlpha1"/>
</dbReference>
<feature type="transmembrane region" description="Helical" evidence="19">
    <location>
        <begin position="1314"/>
        <end position="1335"/>
    </location>
</feature>
<feature type="transmembrane region" description="Helical" evidence="19">
    <location>
        <begin position="940"/>
        <end position="963"/>
    </location>
</feature>
<keyword evidence="9 19" id="KW-1133">Transmembrane helix</keyword>
<dbReference type="RefSeq" id="XP_025715037.1">
    <property type="nucleotide sequence ID" value="XM_025859252.1"/>
</dbReference>
<dbReference type="GO" id="GO:0008331">
    <property type="term" value="F:high voltage-gated calcium channel activity"/>
    <property type="evidence" value="ECO:0007669"/>
    <property type="project" value="TreeGrafter"/>
</dbReference>
<feature type="transmembrane region" description="Helical" evidence="19">
    <location>
        <begin position="341"/>
        <end position="362"/>
    </location>
</feature>
<keyword evidence="2" id="KW-0813">Transport</keyword>
<feature type="compositionally biased region" description="Acidic residues" evidence="18">
    <location>
        <begin position="1137"/>
        <end position="1146"/>
    </location>
</feature>
<dbReference type="GO" id="GO:0098703">
    <property type="term" value="P:calcium ion import across plasma membrane"/>
    <property type="evidence" value="ECO:0007669"/>
    <property type="project" value="TreeGrafter"/>
</dbReference>
<feature type="binding site" evidence="15">
    <location>
        <position position="353"/>
    </location>
    <ligand>
        <name>Ca(2+)</name>
        <dbReference type="ChEBI" id="CHEBI:29108"/>
    </ligand>
</feature>
<keyword evidence="13" id="KW-0407">Ion channel</keyword>
<evidence type="ECO:0000256" key="14">
    <source>
        <dbReference type="ARBA" id="ARBA00036634"/>
    </source>
</evidence>
<feature type="transmembrane region" description="Helical" evidence="19">
    <location>
        <begin position="773"/>
        <end position="794"/>
    </location>
</feature>
<feature type="region of interest" description="Disordered" evidence="18">
    <location>
        <begin position="566"/>
        <end position="598"/>
    </location>
</feature>
<dbReference type="FunFam" id="1.20.120.350:FF:000009">
    <property type="entry name" value="Voltage-dependent T-type calcium channel subunit alpha"/>
    <property type="match status" value="1"/>
</dbReference>
<evidence type="ECO:0000313" key="21">
    <source>
        <dbReference type="Proteomes" id="UP000286641"/>
    </source>
</evidence>
<dbReference type="GO" id="GO:0008332">
    <property type="term" value="F:low voltage-gated calcium channel activity"/>
    <property type="evidence" value="ECO:0007669"/>
    <property type="project" value="UniProtKB-ARBA"/>
</dbReference>
<feature type="transmembrane region" description="Helical" evidence="19">
    <location>
        <begin position="1710"/>
        <end position="1730"/>
    </location>
</feature>
<keyword evidence="11 19" id="KW-0472">Membrane</keyword>
<keyword evidence="6" id="KW-0677">Repeat</keyword>
<dbReference type="InterPro" id="IPR050599">
    <property type="entry name" value="VDCC_alpha-1_subunit"/>
</dbReference>
<accession>A0A3Q7N8C2</accession>
<feature type="binding site" evidence="15">
    <location>
        <position position="1485"/>
    </location>
    <ligand>
        <name>Ca(2+)</name>
        <dbReference type="ChEBI" id="CHEBI:29108"/>
    </ligand>
</feature>
<evidence type="ECO:0000256" key="19">
    <source>
        <dbReference type="SAM" id="Phobius"/>
    </source>
</evidence>
<evidence type="ECO:0000256" key="11">
    <source>
        <dbReference type="ARBA" id="ARBA00023136"/>
    </source>
</evidence>
<dbReference type="FunFam" id="1.10.287.70:FF:000117">
    <property type="entry name" value="Voltage-gated Ca2+ channel, alpha subunit"/>
    <property type="match status" value="1"/>
</dbReference>
<keyword evidence="5 19" id="KW-0812">Transmembrane</keyword>
<feature type="transmembrane region" description="Helical" evidence="19">
    <location>
        <begin position="368"/>
        <end position="393"/>
    </location>
</feature>
<organism evidence="21 22">
    <name type="scientific">Callorhinus ursinus</name>
    <name type="common">Northern fur seal</name>
    <dbReference type="NCBI Taxonomy" id="34884"/>
    <lineage>
        <taxon>Eukaryota</taxon>
        <taxon>Metazoa</taxon>
        <taxon>Chordata</taxon>
        <taxon>Craniata</taxon>
        <taxon>Vertebrata</taxon>
        <taxon>Euteleostomi</taxon>
        <taxon>Mammalia</taxon>
        <taxon>Eutheria</taxon>
        <taxon>Laurasiatheria</taxon>
        <taxon>Carnivora</taxon>
        <taxon>Caniformia</taxon>
        <taxon>Pinnipedia</taxon>
        <taxon>Otariidae</taxon>
        <taxon>Callorhinus</taxon>
    </lineage>
</organism>
<feature type="coiled-coil region" evidence="17">
    <location>
        <begin position="1511"/>
        <end position="1538"/>
    </location>
</feature>
<feature type="compositionally biased region" description="Basic residues" evidence="18">
    <location>
        <begin position="483"/>
        <end position="505"/>
    </location>
</feature>
<comment type="catalytic activity">
    <reaction evidence="14">
        <text>Ca(2+)(in) = Ca(2+)(out)</text>
        <dbReference type="Rhea" id="RHEA:29671"/>
        <dbReference type="ChEBI" id="CHEBI:29108"/>
    </reaction>
</comment>
<keyword evidence="8 16" id="KW-0851">Voltage-gated channel</keyword>
<feature type="transmembrane region" description="Helical" evidence="19">
    <location>
        <begin position="743"/>
        <end position="761"/>
    </location>
</feature>
<feature type="compositionally biased region" description="Polar residues" evidence="18">
    <location>
        <begin position="11"/>
        <end position="22"/>
    </location>
</feature>
<dbReference type="Gene3D" id="1.20.120.350">
    <property type="entry name" value="Voltage-gated potassium channels. Chain C"/>
    <property type="match status" value="4"/>
</dbReference>
<evidence type="ECO:0000256" key="5">
    <source>
        <dbReference type="ARBA" id="ARBA00022692"/>
    </source>
</evidence>
<dbReference type="FunFam" id="1.10.287.70:FF:000029">
    <property type="entry name" value="Voltage-dependent T-type calcium channel subunit alpha"/>
    <property type="match status" value="1"/>
</dbReference>
<keyword evidence="4 16" id="KW-0107">Calcium channel</keyword>
<dbReference type="InterPro" id="IPR005445">
    <property type="entry name" value="VDCC_T_a1"/>
</dbReference>
<feature type="compositionally biased region" description="Basic residues" evidence="18">
    <location>
        <begin position="2055"/>
        <end position="2067"/>
    </location>
</feature>
<feature type="transmembrane region" description="Helical" evidence="19">
    <location>
        <begin position="864"/>
        <end position="883"/>
    </location>
</feature>
<feature type="transmembrane region" description="Helical" evidence="19">
    <location>
        <begin position="1411"/>
        <end position="1433"/>
    </location>
</feature>
<gene>
    <name evidence="22" type="primary">CACNA1G</name>
</gene>
<dbReference type="Proteomes" id="UP000286641">
    <property type="component" value="Unplaced"/>
</dbReference>
<evidence type="ECO:0000256" key="8">
    <source>
        <dbReference type="ARBA" id="ARBA00022882"/>
    </source>
</evidence>
<evidence type="ECO:0000256" key="4">
    <source>
        <dbReference type="ARBA" id="ARBA00022673"/>
    </source>
</evidence>
<evidence type="ECO:0000256" key="15">
    <source>
        <dbReference type="PIRSR" id="PIRSR602077-1"/>
    </source>
</evidence>
<dbReference type="GO" id="GO:0046872">
    <property type="term" value="F:metal ion binding"/>
    <property type="evidence" value="ECO:0007669"/>
    <property type="project" value="UniProtKB-KW"/>
</dbReference>
<dbReference type="InterPro" id="IPR027359">
    <property type="entry name" value="Volt_channel_dom_sf"/>
</dbReference>
<evidence type="ECO:0000256" key="1">
    <source>
        <dbReference type="ARBA" id="ARBA00004141"/>
    </source>
</evidence>
<keyword evidence="21" id="KW-1185">Reference proteome</keyword>
<evidence type="ECO:0000256" key="9">
    <source>
        <dbReference type="ARBA" id="ARBA00022989"/>
    </source>
</evidence>
<evidence type="ECO:0000256" key="6">
    <source>
        <dbReference type="ARBA" id="ARBA00022737"/>
    </source>
</evidence>
<dbReference type="FunFam" id="1.10.287.70:FF:000014">
    <property type="entry name" value="Voltage-dependent T-type calcium channel subunit alpha"/>
    <property type="match status" value="1"/>
</dbReference>
<keyword evidence="3 16" id="KW-0109">Calcium transport</keyword>
<name>A0A3Q7N8C2_CALUR</name>
<feature type="region of interest" description="Disordered" evidence="18">
    <location>
        <begin position="2151"/>
        <end position="2252"/>
    </location>
</feature>
<reference key="1">
    <citation type="submission" date="2019-01" db="UniProtKB">
        <authorList>
            <consortium name="RefSeq"/>
        </authorList>
    </citation>
    <scope>IDENTIFICATION</scope>
</reference>
<reference evidence="22" key="2">
    <citation type="submission" date="2025-08" db="UniProtKB">
        <authorList>
            <consortium name="RefSeq"/>
        </authorList>
    </citation>
    <scope>IDENTIFICATION</scope>
    <source>
        <tissue evidence="22">Blood</tissue>
    </source>
</reference>
<keyword evidence="10" id="KW-0406">Ion transport</keyword>
<feature type="transmembrane region" description="Helical" evidence="19">
    <location>
        <begin position="1794"/>
        <end position="1815"/>
    </location>
</feature>
<feature type="transmembrane region" description="Helical" evidence="19">
    <location>
        <begin position="1607"/>
        <end position="1628"/>
    </location>
</feature>
<feature type="region of interest" description="Disordered" evidence="18">
    <location>
        <begin position="1046"/>
        <end position="1229"/>
    </location>
</feature>
<evidence type="ECO:0000256" key="10">
    <source>
        <dbReference type="ARBA" id="ARBA00023065"/>
    </source>
</evidence>
<evidence type="ECO:0000256" key="3">
    <source>
        <dbReference type="ARBA" id="ARBA00022568"/>
    </source>
</evidence>
<dbReference type="GO" id="GO:0005891">
    <property type="term" value="C:voltage-gated calcium channel complex"/>
    <property type="evidence" value="ECO:0007669"/>
    <property type="project" value="InterPro"/>
</dbReference>
<dbReference type="PRINTS" id="PR01629">
    <property type="entry name" value="TVDCCALPHA1"/>
</dbReference>
<dbReference type="FunFam" id="1.10.287.70:FF:000032">
    <property type="entry name" value="Voltage-dependent T-type calcium channel subunit alpha"/>
    <property type="match status" value="1"/>
</dbReference>
<feature type="compositionally biased region" description="Low complexity" evidence="18">
    <location>
        <begin position="2154"/>
        <end position="2167"/>
    </location>
</feature>
<feature type="compositionally biased region" description="Low complexity" evidence="18">
    <location>
        <begin position="1084"/>
        <end position="1105"/>
    </location>
</feature>
<feature type="transmembrane region" description="Helical" evidence="19">
    <location>
        <begin position="213"/>
        <end position="236"/>
    </location>
</feature>
<dbReference type="CTD" id="8913"/>
<comment type="function">
    <text evidence="16">Voltage-sensitive calcium channels (VSCC) mediate the entry of calcium ions into excitable cells and are also involved in a variety of calcium-dependent processes, including muscle contraction, hormone or neurotransmitter release, gene expression, cell motility, cell division and cell death. This channel gives rise to T-type calcium currents. T-type calcium channels belong to the "low-voltage activated (LVA)" group and are strongly blocked by nickel and mibefradil. A particularity of this type of channels is an opening at quite negative potentials, and a voltage-dependent inactivation. T-type channels serve pacemaking functions in both central neurons and cardiac nodal cells and support calcium signaling in secretory cells and vascular smooth muscle. They may also be involved in the modulation of firing patterns of neurons which is important for information processing as well as in cell growth processes.</text>
</comment>
<dbReference type="FunFam" id="1.20.120.350:FF:000012">
    <property type="entry name" value="Voltage-dependent T-type calcium channel subunit alpha"/>
    <property type="match status" value="1"/>
</dbReference>
<dbReference type="FunFam" id="1.20.120.350:FF:000007">
    <property type="entry name" value="Voltage-dependent T-type calcium channel subunit alpha"/>
    <property type="match status" value="1"/>
</dbReference>
<evidence type="ECO:0000256" key="7">
    <source>
        <dbReference type="ARBA" id="ARBA00022837"/>
    </source>
</evidence>
<evidence type="ECO:0000256" key="18">
    <source>
        <dbReference type="SAM" id="MobiDB-lite"/>
    </source>
</evidence>
<feature type="region of interest" description="Disordered" evidence="18">
    <location>
        <begin position="1917"/>
        <end position="1939"/>
    </location>
</feature>
<dbReference type="Pfam" id="PF00520">
    <property type="entry name" value="Ion_trans"/>
    <property type="match status" value="4"/>
</dbReference>
<feature type="transmembrane region" description="Helical" evidence="19">
    <location>
        <begin position="1347"/>
        <end position="1366"/>
    </location>
</feature>
<keyword evidence="17" id="KW-0175">Coiled coil</keyword>
<feature type="compositionally biased region" description="Basic and acidic residues" evidence="18">
    <location>
        <begin position="1147"/>
        <end position="1169"/>
    </location>
</feature>
<feature type="compositionally biased region" description="Low complexity" evidence="18">
    <location>
        <begin position="2182"/>
        <end position="2195"/>
    </location>
</feature>
<feature type="region of interest" description="Disordered" evidence="18">
    <location>
        <begin position="1"/>
        <end position="47"/>
    </location>
</feature>
<evidence type="ECO:0000313" key="22">
    <source>
        <dbReference type="RefSeq" id="XP_025715037.1"/>
    </source>
</evidence>
<feature type="transmembrane region" description="Helical" evidence="19">
    <location>
        <begin position="1276"/>
        <end position="1294"/>
    </location>
</feature>
<evidence type="ECO:0000256" key="12">
    <source>
        <dbReference type="ARBA" id="ARBA00023180"/>
    </source>
</evidence>
<keyword evidence="7 15" id="KW-0106">Calcium</keyword>
<feature type="region of interest" description="Disordered" evidence="18">
    <location>
        <begin position="1843"/>
        <end position="1881"/>
    </location>
</feature>
<keyword evidence="12" id="KW-0325">Glycoprotein</keyword>
<feature type="compositionally biased region" description="Acidic residues" evidence="18">
    <location>
        <begin position="1216"/>
        <end position="1227"/>
    </location>
</feature>
<comment type="subcellular location">
    <subcellularLocation>
        <location evidence="1 16">Membrane</location>
        <topology evidence="1 16">Multi-pass membrane protein</topology>
    </subcellularLocation>
</comment>
<dbReference type="PANTHER" id="PTHR45628:SF33">
    <property type="entry name" value="VOLTAGE-DEPENDENT T-TYPE CALCIUM CHANNEL SUBUNIT ALPHA-1G"/>
    <property type="match status" value="1"/>
</dbReference>
<feature type="domain" description="Ion transport" evidence="20">
    <location>
        <begin position="1576"/>
        <end position="1826"/>
    </location>
</feature>
<feature type="transmembrane region" description="Helical" evidence="19">
    <location>
        <begin position="1576"/>
        <end position="1595"/>
    </location>
</feature>
<evidence type="ECO:0000256" key="13">
    <source>
        <dbReference type="ARBA" id="ARBA00023303"/>
    </source>
</evidence>
<comment type="similarity">
    <text evidence="16">Belongs to the calcium channel alpha-1 subunit (TC 1.A.1.11) family.</text>
</comment>
<evidence type="ECO:0000256" key="2">
    <source>
        <dbReference type="ARBA" id="ARBA00022448"/>
    </source>
</evidence>
<evidence type="ECO:0000256" key="16">
    <source>
        <dbReference type="RuleBase" id="RU003808"/>
    </source>
</evidence>
<feature type="domain" description="Ion transport" evidence="20">
    <location>
        <begin position="742"/>
        <end position="969"/>
    </location>
</feature>
<feature type="binding site" evidence="15">
    <location>
        <position position="922"/>
    </location>
    <ligand>
        <name>Ca(2+)</name>
        <dbReference type="ChEBI" id="CHEBI:29108"/>
    </ligand>
</feature>
<dbReference type="PRINTS" id="PR00167">
    <property type="entry name" value="CACHANNEL"/>
</dbReference>
<feature type="region of interest" description="Disordered" evidence="18">
    <location>
        <begin position="2053"/>
        <end position="2092"/>
    </location>
</feature>
<dbReference type="InterPro" id="IPR005821">
    <property type="entry name" value="Ion_trans_dom"/>
</dbReference>
<feature type="domain" description="Ion transport" evidence="20">
    <location>
        <begin position="79"/>
        <end position="404"/>
    </location>
</feature>
<dbReference type="PANTHER" id="PTHR45628">
    <property type="entry name" value="VOLTAGE-DEPENDENT CALCIUM CHANNEL TYPE A SUBUNIT ALPHA-1"/>
    <property type="match status" value="1"/>
</dbReference>
<feature type="transmembrane region" description="Helical" evidence="19">
    <location>
        <begin position="121"/>
        <end position="141"/>
    </location>
</feature>
<sequence>MDEEDGAGTEESGQPRSFTRLNDLSGAGGRPGPGSAEKDPGSADSEAEGLPYPALAPVVFFYLSQDSRPRSWCLRTVCNPWFERISMLVILLNCVTLGMFRPCEDIACDSQRCRILQAFDDFIFAFFAVEMVVKMVALGIFGKKCYLGDTWNRLDFFIVIAGMLEYSLDLQNVSFSAVRTVRVLRPLRAINRVPSMRILVTLLLDTLPMLGNVLLLCFFVFFIFGIVGVQLWAGLLRNRCFLPENFSLPLSVDLERYYQTENEDENPFICSQPRENGMRSCRSVPTLRGEGGGGPPCGLDYEAYNSSSNTTCVNWNQYYTNCSAGEHNPFKGAINFDNIGYAWIAIFQVITLEGWVDIMYFVMDAHSFYNFIYFILLIIVGSFFMINLCLVVIATQFSETKQRESQLMREQRVRFLSNASTLASFSEPGSCYEELLKYLVYILRKAARRLAQVSRAVGVRAGLLSSPVPRAGQEPQPGGSCSRSHRRPSVHHLVHHHHHHHHHYHLGNGTLRAPRASPEIQDRDASGSRRLMLPPPSTPALSGGPPGGAESVHSFYHADCHLEPVRCQAPPPRSPSEASGRTVGSGKVYPTVHTSPPPEMLKEKALVEVAPTSGPPTLTSLNIPPGPYSSMHKLLETQSTGACQSSCKISSPCLKADSGARGPDSCPYCARAGVGQGELAGHEMPDSDSEAVYELTQDAQHGDPRDPHNRHRRSLGLDVEPSSVLAFWRLICDTFRKIVDSKYFGRGIMIAILVNTLSMGIEYHEQPEELTNALEISNIVFTSLFALEMLLKLLVYGPFGYIKNPYNIFDGVIVVISVWEIVGQQGGGLSVLRTFRLMRVLKLVRFLPALQRQLVVLMKTMDNVATFCMLLMLFIFIFSILGMHLFGCKFASERDGDTLPDRKNFDSLLWAIVTVFQILTQEDWNKVLYNGMASTSSWAALYFIALMTFGNYVLFNLLVAILVEGFQAEEISKREDASGQLSCIQLPVDSQGGDATKSESEPDFFSPSLDGNGDRKKPLALVSLGEHPELRRNLLPPLIIHTAATPMSLPKSSSTGLAEVLGPASRRTSSSGSAEPGAAHEMKSPPSARSSPHSPWSAASSWASRRSSRNSLGRAPSLKRRSPSGERRSLLSGEGQESQDEEESSEEERASPAGGDRRHGGSLEREAKNSFDLPDTLQVPALHRTASGRSSASEHQDCNGKSASGRLARALRPDDPPLDGDDADDEGNLSRGERMRAWVRARLPACCRERDSWSAYIFPPQSRFRLLCHRIITHKMFDHVVLVIIFLNCITIAMERPKIDPHSAERIFLTLSNYIFTAVFLAEMTVKVVALGWCFGEQAYLRSSWNVLDGLLVLISIIDILVSMVSDSGTKILGMLRVLRLLRTLRPLRVISRAQGLKLVVETLMSSLKPIGNIVVICCAFFIIFGILGVQLFKGKFFVCQGEDTRNITNKSDCAEASYRWVRHKYNFDNLGQALMSLFVLASKDGWVDIMYDGLDAVGVDQQNFHKCRQHQEEEEARRREEKRLRRLEKKRRNLMLDDVIASGSSSSAAPEAQCKPYYSDYSRFRLLVHHLCTSHYLDLFITGVIGLNVVTMAMEHYQQPQILDEALKICNYIFTVIFVLESVFKLVAFGFRRFFQDRWNQLDLAIVLLSIMGITLEEIEVNASLPINPTIIRIMRVLRIARVLKLLKMAVGMRALLDTVMQALPQVGNLGLLFMLLFFIFAALGVELFGDLECDETHPCEGLGRHATFRNFGMAFLTLFRVSTGDNWNGIMKDTLRDCDQESTCYNTVISPIYFVSFVLTAQFVLVNVVIAVLMKHLEESNKEAKEEAELEAELELEMKTLSPQPHSPLGSPFLWPGVEGPDSPDSPKPGVPHTAAHAGAASRFSLEHPTMEPHPEEMPLALGPDLLTVRKSGVSRTHSLPNDSYMCRDGSSAEGSLGRRSWGLPKAKSGSVLSVHSQPADTSYILQLPKDTPHLLRPHGAPPWGTIPKLPPPGRSPLAQRPLRRQAAIRTDSLDVQGLGSREDLLSEVSGPSPPLVRASSFWGHLGTQVQQHPRRQSTISKHRPPPAPCPGSEPTWSKGPPETRSSLELDTELSWISGDLLTVGSQEVPPCARDLKKCYSVEARSCQRRPASWLDEQRRHSIAVSCLDSASQPGLGPDPSSLGGQPLGGPGSRPKKKLSPPSISIDPPESQGPRPPPSPGVCLRRRAPSSDSKDPSASGPPDSMAASPPPKKDVLSLSGLASDPADLEP</sequence>
<feature type="region of interest" description="Disordered" evidence="18">
    <location>
        <begin position="466"/>
        <end position="552"/>
    </location>
</feature>
<evidence type="ECO:0000259" key="20">
    <source>
        <dbReference type="Pfam" id="PF00520"/>
    </source>
</evidence>
<feature type="domain" description="Ion transport" evidence="20">
    <location>
        <begin position="1274"/>
        <end position="1498"/>
    </location>
</feature>
<dbReference type="SUPFAM" id="SSF81324">
    <property type="entry name" value="Voltage-gated potassium channels"/>
    <property type="match status" value="4"/>
</dbReference>
<proteinExistence type="inferred from homology"/>
<dbReference type="FunFam" id="1.20.120.350:FF:000008">
    <property type="entry name" value="Voltage-dependent T-type calcium channel subunit alpha"/>
    <property type="match status" value="1"/>
</dbReference>